<dbReference type="EMBL" id="KB206697">
    <property type="protein sequence ID" value="ELP88796.1"/>
    <property type="molecule type" value="Genomic_DNA"/>
</dbReference>
<keyword evidence="2" id="KW-1185">Reference proteome</keyword>
<dbReference type="VEuPathDB" id="AmoebaDB:EIN_438060"/>
<accession>A0A0A1U723</accession>
<name>A0A0A1U723_ENTIV</name>
<evidence type="ECO:0000313" key="1">
    <source>
        <dbReference type="EMBL" id="ELP88796.1"/>
    </source>
</evidence>
<gene>
    <name evidence="1" type="ORF">EIN_438060</name>
</gene>
<reference evidence="1 2" key="1">
    <citation type="submission" date="2012-10" db="EMBL/GenBank/DDBJ databases">
        <authorList>
            <person name="Zafar N."/>
            <person name="Inman J."/>
            <person name="Hall N."/>
            <person name="Lorenzi H."/>
            <person name="Caler E."/>
        </authorList>
    </citation>
    <scope>NUCLEOTIDE SEQUENCE [LARGE SCALE GENOMIC DNA]</scope>
    <source>
        <strain evidence="1 2">IP1</strain>
    </source>
</reference>
<sequence length="188" mass="21718">MAFELKSTDKRRCVDERTLLSNLQCSLLAFLAMKCDITVGKQKKNSQYSRKFMNIKQILFHKDQPFIFNVQTFLTKRCLEKMASFEGDGVSQRTALRRALNEKKRDSLHILEDILIEDGLVTIYEVENREGIRGNVCIKLPDGSIVNKKMIEKLGESIWMYCECELTNKSKVVLDKELVMTLIQNACN</sequence>
<dbReference type="OrthoDB" id="33690at2759"/>
<dbReference type="KEGG" id="eiv:EIN_438060"/>
<dbReference type="GeneID" id="14887769"/>
<dbReference type="AlphaFoldDB" id="A0A0A1U723"/>
<organism evidence="1 2">
    <name type="scientific">Entamoeba invadens IP1</name>
    <dbReference type="NCBI Taxonomy" id="370355"/>
    <lineage>
        <taxon>Eukaryota</taxon>
        <taxon>Amoebozoa</taxon>
        <taxon>Evosea</taxon>
        <taxon>Archamoebae</taxon>
        <taxon>Mastigamoebida</taxon>
        <taxon>Entamoebidae</taxon>
        <taxon>Entamoeba</taxon>
    </lineage>
</organism>
<dbReference type="RefSeq" id="XP_004255567.1">
    <property type="nucleotide sequence ID" value="XM_004255519.1"/>
</dbReference>
<dbReference type="Proteomes" id="UP000014680">
    <property type="component" value="Unassembled WGS sequence"/>
</dbReference>
<evidence type="ECO:0000313" key="2">
    <source>
        <dbReference type="Proteomes" id="UP000014680"/>
    </source>
</evidence>
<proteinExistence type="predicted"/>
<protein>
    <submittedName>
        <fullName evidence="1">Uncharacterized protein</fullName>
    </submittedName>
</protein>